<dbReference type="Proteomes" id="UP000252519">
    <property type="component" value="Unassembled WGS sequence"/>
</dbReference>
<organism evidence="1 2">
    <name type="scientific">Ancylostoma caninum</name>
    <name type="common">Dog hookworm</name>
    <dbReference type="NCBI Taxonomy" id="29170"/>
    <lineage>
        <taxon>Eukaryota</taxon>
        <taxon>Metazoa</taxon>
        <taxon>Ecdysozoa</taxon>
        <taxon>Nematoda</taxon>
        <taxon>Chromadorea</taxon>
        <taxon>Rhabditida</taxon>
        <taxon>Rhabditina</taxon>
        <taxon>Rhabditomorpha</taxon>
        <taxon>Strongyloidea</taxon>
        <taxon>Ancylostomatidae</taxon>
        <taxon>Ancylostomatinae</taxon>
        <taxon>Ancylostoma</taxon>
    </lineage>
</organism>
<dbReference type="AlphaFoldDB" id="A0A368F2R3"/>
<comment type="caution">
    <text evidence="1">The sequence shown here is derived from an EMBL/GenBank/DDBJ whole genome shotgun (WGS) entry which is preliminary data.</text>
</comment>
<keyword evidence="2" id="KW-1185">Reference proteome</keyword>
<evidence type="ECO:0000313" key="2">
    <source>
        <dbReference type="Proteomes" id="UP000252519"/>
    </source>
</evidence>
<dbReference type="OrthoDB" id="5867217at2759"/>
<name>A0A368F2R3_ANCCA</name>
<sequence>MHGNEVLRDINTADASDRRWQSSMEQLTKNTDYMAFKGARVTPYQSADVFPSVQATVVRSEKVDLNKRLHQKMGESITFVGIQGGVDPFFFSEQLKQNYPNRRVGDNGNSGYFSST</sequence>
<protein>
    <submittedName>
        <fullName evidence="1">Uncharacterized protein</fullName>
    </submittedName>
</protein>
<proteinExistence type="predicted"/>
<accession>A0A368F2R3</accession>
<evidence type="ECO:0000313" key="1">
    <source>
        <dbReference type="EMBL" id="RCN26352.1"/>
    </source>
</evidence>
<gene>
    <name evidence="1" type="ORF">ANCCAN_27922</name>
</gene>
<dbReference type="EMBL" id="JOJR01007806">
    <property type="protein sequence ID" value="RCN26352.1"/>
    <property type="molecule type" value="Genomic_DNA"/>
</dbReference>
<reference evidence="1 2" key="1">
    <citation type="submission" date="2014-10" db="EMBL/GenBank/DDBJ databases">
        <title>Draft genome of the hookworm Ancylostoma caninum.</title>
        <authorList>
            <person name="Mitreva M."/>
        </authorList>
    </citation>
    <scope>NUCLEOTIDE SEQUENCE [LARGE SCALE GENOMIC DNA]</scope>
    <source>
        <strain evidence="1 2">Baltimore</strain>
    </source>
</reference>